<comment type="caution">
    <text evidence="7">The sequence shown here is derived from an EMBL/GenBank/DDBJ whole genome shotgun (WGS) entry which is preliminary data.</text>
</comment>
<feature type="transmembrane region" description="Helical" evidence="6">
    <location>
        <begin position="79"/>
        <end position="100"/>
    </location>
</feature>
<reference evidence="7 8" key="1">
    <citation type="submission" date="2018-05" db="EMBL/GenBank/DDBJ databases">
        <title>Genomic Encyclopedia of Type Strains, Phase IV (KMG-IV): sequencing the most valuable type-strain genomes for metagenomic binning, comparative biology and taxonomic classification.</title>
        <authorList>
            <person name="Goeker M."/>
        </authorList>
    </citation>
    <scope>NUCLEOTIDE SEQUENCE [LARGE SCALE GENOMIC DNA]</scope>
    <source>
        <strain evidence="7 8">DSM 45480</strain>
    </source>
</reference>
<evidence type="ECO:0000256" key="4">
    <source>
        <dbReference type="ARBA" id="ARBA00022989"/>
    </source>
</evidence>
<sequence length="101" mass="11140">MSAFDTDRRTGDGVHVAMVPIVGAWVTLMALTLLGWWLGRYDGLGTGRWLTAVILIVTFIKVFLVGYIFMDLRHTPRPILLAFASGCFVVCMVLIALANIL</sequence>
<keyword evidence="3 6" id="KW-0812">Transmembrane</keyword>
<name>A0A316HBS1_9PSEU</name>
<keyword evidence="2" id="KW-1003">Cell membrane</keyword>
<keyword evidence="4 6" id="KW-1133">Transmembrane helix</keyword>
<dbReference type="InterPro" id="IPR005171">
    <property type="entry name" value="Cyt_c_oxidase_su4_prok"/>
</dbReference>
<evidence type="ECO:0000313" key="7">
    <source>
        <dbReference type="EMBL" id="PWK77976.1"/>
    </source>
</evidence>
<evidence type="ECO:0000256" key="1">
    <source>
        <dbReference type="ARBA" id="ARBA00004651"/>
    </source>
</evidence>
<evidence type="ECO:0000256" key="6">
    <source>
        <dbReference type="SAM" id="Phobius"/>
    </source>
</evidence>
<dbReference type="RefSeq" id="WP_109642973.1">
    <property type="nucleotide sequence ID" value="NZ_QGHB01000030.1"/>
</dbReference>
<dbReference type="GO" id="GO:0005886">
    <property type="term" value="C:plasma membrane"/>
    <property type="evidence" value="ECO:0007669"/>
    <property type="project" value="UniProtKB-SubCell"/>
</dbReference>
<dbReference type="Proteomes" id="UP000246005">
    <property type="component" value="Unassembled WGS sequence"/>
</dbReference>
<dbReference type="Pfam" id="PF03626">
    <property type="entry name" value="COX4_pro"/>
    <property type="match status" value="1"/>
</dbReference>
<feature type="transmembrane region" description="Helical" evidence="6">
    <location>
        <begin position="12"/>
        <end position="37"/>
    </location>
</feature>
<evidence type="ECO:0000256" key="3">
    <source>
        <dbReference type="ARBA" id="ARBA00022692"/>
    </source>
</evidence>
<keyword evidence="5 6" id="KW-0472">Membrane</keyword>
<protein>
    <submittedName>
        <fullName evidence="7">Cytochrome c oxidase subunit IV</fullName>
    </submittedName>
</protein>
<comment type="subcellular location">
    <subcellularLocation>
        <location evidence="1">Cell membrane</location>
        <topology evidence="1">Multi-pass membrane protein</topology>
    </subcellularLocation>
</comment>
<proteinExistence type="predicted"/>
<evidence type="ECO:0000256" key="2">
    <source>
        <dbReference type="ARBA" id="ARBA00022475"/>
    </source>
</evidence>
<dbReference type="AlphaFoldDB" id="A0A316HBS1"/>
<evidence type="ECO:0000256" key="5">
    <source>
        <dbReference type="ARBA" id="ARBA00023136"/>
    </source>
</evidence>
<feature type="transmembrane region" description="Helical" evidence="6">
    <location>
        <begin position="49"/>
        <end position="70"/>
    </location>
</feature>
<evidence type="ECO:0000313" key="8">
    <source>
        <dbReference type="Proteomes" id="UP000246005"/>
    </source>
</evidence>
<accession>A0A316HBS1</accession>
<dbReference type="EMBL" id="QGHB01000030">
    <property type="protein sequence ID" value="PWK77976.1"/>
    <property type="molecule type" value="Genomic_DNA"/>
</dbReference>
<gene>
    <name evidence="7" type="ORF">C8D88_13013</name>
</gene>
<organism evidence="7 8">
    <name type="scientific">Lentzea atacamensis</name>
    <dbReference type="NCBI Taxonomy" id="531938"/>
    <lineage>
        <taxon>Bacteria</taxon>
        <taxon>Bacillati</taxon>
        <taxon>Actinomycetota</taxon>
        <taxon>Actinomycetes</taxon>
        <taxon>Pseudonocardiales</taxon>
        <taxon>Pseudonocardiaceae</taxon>
        <taxon>Lentzea</taxon>
    </lineage>
</organism>